<organism evidence="3 4">
    <name type="scientific">Pseudidiomarina maritima</name>
    <dbReference type="NCBI Taxonomy" id="519453"/>
    <lineage>
        <taxon>Bacteria</taxon>
        <taxon>Pseudomonadati</taxon>
        <taxon>Pseudomonadota</taxon>
        <taxon>Gammaproteobacteria</taxon>
        <taxon>Alteromonadales</taxon>
        <taxon>Idiomarinaceae</taxon>
        <taxon>Pseudidiomarina</taxon>
    </lineage>
</organism>
<name>A0A317QC92_9GAMM</name>
<evidence type="ECO:0000313" key="4">
    <source>
        <dbReference type="Proteomes" id="UP000246964"/>
    </source>
</evidence>
<evidence type="ECO:0000256" key="1">
    <source>
        <dbReference type="SAM" id="MobiDB-lite"/>
    </source>
</evidence>
<feature type="chain" id="PRO_5016467471" description="Low-complexity protein" evidence="2">
    <location>
        <begin position="27"/>
        <end position="133"/>
    </location>
</feature>
<gene>
    <name evidence="3" type="ORF">DET45_10162</name>
</gene>
<accession>A0A317QC92</accession>
<reference evidence="3 4" key="1">
    <citation type="submission" date="2018-05" db="EMBL/GenBank/DDBJ databases">
        <title>Freshwater and sediment microbial communities from various areas in North America, analyzing microbe dynamics in response to fracking.</title>
        <authorList>
            <person name="Lamendella R."/>
        </authorList>
    </citation>
    <scope>NUCLEOTIDE SEQUENCE [LARGE SCALE GENOMIC DNA]</scope>
    <source>
        <strain evidence="3 4">125B1</strain>
    </source>
</reference>
<evidence type="ECO:0008006" key="5">
    <source>
        <dbReference type="Google" id="ProtNLM"/>
    </source>
</evidence>
<sequence length="133" mass="14223">MKALQTSVTLAVGALLASAAAPAAQANPFGFSELPSGYQQAAQQQQEMRCGGKDKANKKADKEMKCGEGKCGEAYQEKRAKHQAEGKCGEGKCGEAMREKMREKMDAKKKGKAEQEMKCGEGKCGEGKCGEQR</sequence>
<comment type="caution">
    <text evidence="3">The sequence shown here is derived from an EMBL/GenBank/DDBJ whole genome shotgun (WGS) entry which is preliminary data.</text>
</comment>
<evidence type="ECO:0000313" key="3">
    <source>
        <dbReference type="EMBL" id="PWW15971.1"/>
    </source>
</evidence>
<keyword evidence="2" id="KW-0732">Signal</keyword>
<dbReference type="AlphaFoldDB" id="A0A317QC92"/>
<proteinExistence type="predicted"/>
<protein>
    <recommendedName>
        <fullName evidence="5">Low-complexity protein</fullName>
    </recommendedName>
</protein>
<evidence type="ECO:0000256" key="2">
    <source>
        <dbReference type="SAM" id="SignalP"/>
    </source>
</evidence>
<keyword evidence="4" id="KW-1185">Reference proteome</keyword>
<dbReference type="RefSeq" id="WP_110074721.1">
    <property type="nucleotide sequence ID" value="NZ_QGTT01000001.1"/>
</dbReference>
<feature type="signal peptide" evidence="2">
    <location>
        <begin position="1"/>
        <end position="26"/>
    </location>
</feature>
<dbReference type="EMBL" id="QGTT01000001">
    <property type="protein sequence ID" value="PWW15971.1"/>
    <property type="molecule type" value="Genomic_DNA"/>
</dbReference>
<feature type="region of interest" description="Disordered" evidence="1">
    <location>
        <begin position="27"/>
        <end position="57"/>
    </location>
</feature>
<dbReference type="Proteomes" id="UP000246964">
    <property type="component" value="Unassembled WGS sequence"/>
</dbReference>